<evidence type="ECO:0000256" key="1">
    <source>
        <dbReference type="SAM" id="MobiDB-lite"/>
    </source>
</evidence>
<feature type="region of interest" description="Disordered" evidence="1">
    <location>
        <begin position="1"/>
        <end position="45"/>
    </location>
</feature>
<evidence type="ECO:0000313" key="3">
    <source>
        <dbReference type="Proteomes" id="UP000000851"/>
    </source>
</evidence>
<dbReference type="HOGENOM" id="CLU_465925_0_0_11"/>
<evidence type="ECO:0000313" key="2">
    <source>
        <dbReference type="EMBL" id="ACU72939.1"/>
    </source>
</evidence>
<dbReference type="eggNOG" id="COG2304">
    <property type="taxonomic scope" value="Bacteria"/>
</dbReference>
<feature type="region of interest" description="Disordered" evidence="1">
    <location>
        <begin position="337"/>
        <end position="367"/>
    </location>
</feature>
<proteinExistence type="predicted"/>
<dbReference type="SUPFAM" id="SSF53300">
    <property type="entry name" value="vWA-like"/>
    <property type="match status" value="1"/>
</dbReference>
<name>C7QG94_CATAD</name>
<organism evidence="2 3">
    <name type="scientific">Catenulispora acidiphila (strain DSM 44928 / JCM 14897 / NBRC 102108 / NRRL B-24433 / ID139908)</name>
    <dbReference type="NCBI Taxonomy" id="479433"/>
    <lineage>
        <taxon>Bacteria</taxon>
        <taxon>Bacillati</taxon>
        <taxon>Actinomycetota</taxon>
        <taxon>Actinomycetes</taxon>
        <taxon>Catenulisporales</taxon>
        <taxon>Catenulisporaceae</taxon>
        <taxon>Catenulispora</taxon>
    </lineage>
</organism>
<dbReference type="AlphaFoldDB" id="C7QG94"/>
<protein>
    <submittedName>
        <fullName evidence="2">VWA containing CoxE family protein</fullName>
    </submittedName>
</protein>
<keyword evidence="3" id="KW-1185">Reference proteome</keyword>
<dbReference type="EMBL" id="CP001700">
    <property type="protein sequence ID" value="ACU72939.1"/>
    <property type="molecule type" value="Genomic_DNA"/>
</dbReference>
<dbReference type="KEGG" id="cai:Caci_4074"/>
<reference evidence="2 3" key="1">
    <citation type="journal article" date="2009" name="Stand. Genomic Sci.">
        <title>Complete genome sequence of Catenulispora acidiphila type strain (ID 139908).</title>
        <authorList>
            <person name="Copeland A."/>
            <person name="Lapidus A."/>
            <person name="Glavina Del Rio T."/>
            <person name="Nolan M."/>
            <person name="Lucas S."/>
            <person name="Chen F."/>
            <person name="Tice H."/>
            <person name="Cheng J.F."/>
            <person name="Bruce D."/>
            <person name="Goodwin L."/>
            <person name="Pitluck S."/>
            <person name="Mikhailova N."/>
            <person name="Pati A."/>
            <person name="Ivanova N."/>
            <person name="Mavromatis K."/>
            <person name="Chen A."/>
            <person name="Palaniappan K."/>
            <person name="Chain P."/>
            <person name="Land M."/>
            <person name="Hauser L."/>
            <person name="Chang Y.J."/>
            <person name="Jeffries C.D."/>
            <person name="Chertkov O."/>
            <person name="Brettin T."/>
            <person name="Detter J.C."/>
            <person name="Han C."/>
            <person name="Ali Z."/>
            <person name="Tindall B.J."/>
            <person name="Goker M."/>
            <person name="Bristow J."/>
            <person name="Eisen J.A."/>
            <person name="Markowitz V."/>
            <person name="Hugenholtz P."/>
            <person name="Kyrpides N.C."/>
            <person name="Klenk H.P."/>
        </authorList>
    </citation>
    <scope>NUCLEOTIDE SEQUENCE [LARGE SCALE GENOMIC DNA]</scope>
    <source>
        <strain evidence="3">DSM 44928 / JCM 14897 / NBRC 102108 / NRRL B-24433 / ID139908</strain>
    </source>
</reference>
<dbReference type="RefSeq" id="WP_015792668.1">
    <property type="nucleotide sequence ID" value="NC_013131.1"/>
</dbReference>
<dbReference type="STRING" id="479433.Caci_4074"/>
<dbReference type="Proteomes" id="UP000000851">
    <property type="component" value="Chromosome"/>
</dbReference>
<gene>
    <name evidence="2" type="ordered locus">Caci_4074</name>
</gene>
<sequence>MSSLAAHLHRTPTTPDDSDLEMAAWDTDGGAMSTGPQHPTAPDPTDTELAWLAVSAQLSEQAAEIAGRDDLVVSVQPRTRSGAKGLFATREAAIELESGLFTGIDPATIDASDPADRERYAAAWGVFCHEAGGHAAHSVWDVPHGAEQAATQVAIMLEESRCEAALVARRPGDAKWLRASASTLILPNIDPAPGEATSWAAAGAAGLILARADAGILEPEDVATLEAHVAEILGEEVLEDLRAIWTAARECDDEDAETMIDLGREWCDLVGVDSDAPAPGLGEPGPDGIPGPLAEAVGAVMAAVSARIAADGELEAEIIALASAAAAERASEAAASASAERVSGRIFGPASGPGGRRRTRTPVSGTRAPYPAEVAAAAQLARALKTAAYRERTETVTHSATPPGRLSMRGALAHDAQKAAGAIPTATPWVHTSRRHQPSPPLRVGIAVDISGSMYDAAAPVASAAWITARAIAVTNPDCKTATVAFGNAVTPITRPGTNPTAVTEFRAEDMAEKVCTAIDALDGGLGLTRPGAARLLVIVSDGHFVWEERAGAQARVDRLIASGCAVLWIALADGYAPAPLNGCHVLSLADPASAGAEIGKAAAKALSATR</sequence>
<dbReference type="InParanoid" id="C7QG94"/>
<dbReference type="OrthoDB" id="4025922at2"/>
<accession>C7QG94</accession>
<dbReference type="InterPro" id="IPR036465">
    <property type="entry name" value="vWFA_dom_sf"/>
</dbReference>